<name>A0A4C1ZH50_EUMVA</name>
<dbReference type="Proteomes" id="UP000299102">
    <property type="component" value="Unassembled WGS sequence"/>
</dbReference>
<gene>
    <name evidence="1" type="ORF">EVAR_65675_1</name>
</gene>
<reference evidence="1 2" key="1">
    <citation type="journal article" date="2019" name="Commun. Biol.">
        <title>The bagworm genome reveals a unique fibroin gene that provides high tensile strength.</title>
        <authorList>
            <person name="Kono N."/>
            <person name="Nakamura H."/>
            <person name="Ohtoshi R."/>
            <person name="Tomita M."/>
            <person name="Numata K."/>
            <person name="Arakawa K."/>
        </authorList>
    </citation>
    <scope>NUCLEOTIDE SEQUENCE [LARGE SCALE GENOMIC DNA]</scope>
</reference>
<keyword evidence="2" id="KW-1185">Reference proteome</keyword>
<organism evidence="1 2">
    <name type="scientific">Eumeta variegata</name>
    <name type="common">Bagworm moth</name>
    <name type="synonym">Eumeta japonica</name>
    <dbReference type="NCBI Taxonomy" id="151549"/>
    <lineage>
        <taxon>Eukaryota</taxon>
        <taxon>Metazoa</taxon>
        <taxon>Ecdysozoa</taxon>
        <taxon>Arthropoda</taxon>
        <taxon>Hexapoda</taxon>
        <taxon>Insecta</taxon>
        <taxon>Pterygota</taxon>
        <taxon>Neoptera</taxon>
        <taxon>Endopterygota</taxon>
        <taxon>Lepidoptera</taxon>
        <taxon>Glossata</taxon>
        <taxon>Ditrysia</taxon>
        <taxon>Tineoidea</taxon>
        <taxon>Psychidae</taxon>
        <taxon>Oiketicinae</taxon>
        <taxon>Eumeta</taxon>
    </lineage>
</organism>
<evidence type="ECO:0000313" key="2">
    <source>
        <dbReference type="Proteomes" id="UP000299102"/>
    </source>
</evidence>
<protein>
    <submittedName>
        <fullName evidence="1">Uncharacterized protein</fullName>
    </submittedName>
</protein>
<dbReference type="AlphaFoldDB" id="A0A4C1ZH50"/>
<dbReference type="EMBL" id="BGZK01001888">
    <property type="protein sequence ID" value="GBP87826.1"/>
    <property type="molecule type" value="Genomic_DNA"/>
</dbReference>
<sequence>MVLMGFPVSGTMTKIRESKLTDRRNRFWDKPADWKSRLKNRPAVTMKQVRLQEEVNMALKKIKAEWKQETNDLHDRFDNHNMKIECHDKYLVQVLERNMDVRAAVRVQHPTTLNDSVV</sequence>
<evidence type="ECO:0000313" key="1">
    <source>
        <dbReference type="EMBL" id="GBP87826.1"/>
    </source>
</evidence>
<comment type="caution">
    <text evidence="1">The sequence shown here is derived from an EMBL/GenBank/DDBJ whole genome shotgun (WGS) entry which is preliminary data.</text>
</comment>
<proteinExistence type="predicted"/>
<accession>A0A4C1ZH50</accession>